<proteinExistence type="predicted"/>
<dbReference type="Proteomes" id="UP000178684">
    <property type="component" value="Unassembled WGS sequence"/>
</dbReference>
<accession>A0A1F5X372</accession>
<evidence type="ECO:0000313" key="2">
    <source>
        <dbReference type="Proteomes" id="UP000178684"/>
    </source>
</evidence>
<sequence>MLKNILKAIGLILLASVVLSFVYSLNFLYPPKDEDFKTSGTVFGKVSIGPLCPVEPCTVPPESNPYASRNLIFTPKGGGRPADLPFTSKLNSDGSFNIELPESDYEISLSDCQFMGCQFSLPKMISVKANQTLELNLDIDTGIR</sequence>
<dbReference type="AlphaFoldDB" id="A0A1F5X372"/>
<name>A0A1F5X372_9BACT</name>
<evidence type="ECO:0000313" key="1">
    <source>
        <dbReference type="EMBL" id="OGF82283.1"/>
    </source>
</evidence>
<evidence type="ECO:0008006" key="3">
    <source>
        <dbReference type="Google" id="ProtNLM"/>
    </source>
</evidence>
<comment type="caution">
    <text evidence="1">The sequence shown here is derived from an EMBL/GenBank/DDBJ whole genome shotgun (WGS) entry which is preliminary data.</text>
</comment>
<gene>
    <name evidence="1" type="ORF">A3B18_02995</name>
</gene>
<reference evidence="1 2" key="1">
    <citation type="journal article" date="2016" name="Nat. Commun.">
        <title>Thousands of microbial genomes shed light on interconnected biogeochemical processes in an aquifer system.</title>
        <authorList>
            <person name="Anantharaman K."/>
            <person name="Brown C.T."/>
            <person name="Hug L.A."/>
            <person name="Sharon I."/>
            <person name="Castelle C.J."/>
            <person name="Probst A.J."/>
            <person name="Thomas B.C."/>
            <person name="Singh A."/>
            <person name="Wilkins M.J."/>
            <person name="Karaoz U."/>
            <person name="Brodie E.L."/>
            <person name="Williams K.H."/>
            <person name="Hubbard S.S."/>
            <person name="Banfield J.F."/>
        </authorList>
    </citation>
    <scope>NUCLEOTIDE SEQUENCE [LARGE SCALE GENOMIC DNA]</scope>
</reference>
<dbReference type="EMBL" id="MFIE01000023">
    <property type="protein sequence ID" value="OGF82283.1"/>
    <property type="molecule type" value="Genomic_DNA"/>
</dbReference>
<protein>
    <recommendedName>
        <fullName evidence="3">Carboxypeptidase regulatory-like domain-containing protein</fullName>
    </recommendedName>
</protein>
<organism evidence="1 2">
    <name type="scientific">Candidatus Giovannonibacteria bacterium RIFCSPLOWO2_01_FULL_46_13</name>
    <dbReference type="NCBI Taxonomy" id="1798352"/>
    <lineage>
        <taxon>Bacteria</taxon>
        <taxon>Candidatus Giovannoniibacteriota</taxon>
    </lineage>
</organism>